<name>A0ABX2ZX81_9GAMM</name>
<evidence type="ECO:0000313" key="1">
    <source>
        <dbReference type="EMBL" id="ODN40989.1"/>
    </source>
</evidence>
<dbReference type="EMBL" id="MDTU01000009">
    <property type="protein sequence ID" value="ODN40989.1"/>
    <property type="molecule type" value="Genomic_DNA"/>
</dbReference>
<reference evidence="1 2" key="1">
    <citation type="submission" date="2016-08" db="EMBL/GenBank/DDBJ databases">
        <title>Draft genome sequence of Candidatus Piscirickettsia litoralis, from seawater.</title>
        <authorList>
            <person name="Wan X."/>
            <person name="Lee A.J."/>
            <person name="Hou S."/>
            <person name="Donachie S.P."/>
        </authorList>
    </citation>
    <scope>NUCLEOTIDE SEQUENCE [LARGE SCALE GENOMIC DNA]</scope>
    <source>
        <strain evidence="1 2">Y2</strain>
    </source>
</reference>
<dbReference type="SUPFAM" id="SSF81593">
    <property type="entry name" value="Nucleotidyltransferase substrate binding subunit/domain"/>
    <property type="match status" value="1"/>
</dbReference>
<proteinExistence type="predicted"/>
<organism evidence="1 2">
    <name type="scientific">Piscirickettsia litoralis</name>
    <dbReference type="NCBI Taxonomy" id="1891921"/>
    <lineage>
        <taxon>Bacteria</taxon>
        <taxon>Pseudomonadati</taxon>
        <taxon>Pseudomonadota</taxon>
        <taxon>Gammaproteobacteria</taxon>
        <taxon>Thiotrichales</taxon>
        <taxon>Piscirickettsiaceae</taxon>
        <taxon>Piscirickettsia</taxon>
    </lineage>
</organism>
<dbReference type="RefSeq" id="WP_069314575.1">
    <property type="nucleotide sequence ID" value="NZ_MDTU01000009.1"/>
</dbReference>
<gene>
    <name evidence="1" type="ORF">BGC07_18720</name>
</gene>
<protein>
    <submittedName>
        <fullName evidence="1">Nucleotidyltransferase</fullName>
    </submittedName>
</protein>
<comment type="caution">
    <text evidence="1">The sequence shown here is derived from an EMBL/GenBank/DDBJ whole genome shotgun (WGS) entry which is preliminary data.</text>
</comment>
<dbReference type="NCBIfam" id="TIGR01987">
    <property type="entry name" value="HI0074"/>
    <property type="match status" value="1"/>
</dbReference>
<keyword evidence="2" id="KW-1185">Reference proteome</keyword>
<dbReference type="InterPro" id="IPR010235">
    <property type="entry name" value="HepT"/>
</dbReference>
<evidence type="ECO:0000313" key="2">
    <source>
        <dbReference type="Proteomes" id="UP000094329"/>
    </source>
</evidence>
<sequence>MTKEAPRWKQRLLSYNKALNQLNSALVLNKERELSELEQQGLIKAFEFTYEMAWKTLQDYLRFDGHLDIGGSRSTLRRAFKEGLVDNGECWLDMVESRNRTSHTYDQAQAEEIIKLIVDKYHSELVKLGSKLNNLIDDDN</sequence>
<dbReference type="Proteomes" id="UP000094329">
    <property type="component" value="Unassembled WGS sequence"/>
</dbReference>
<accession>A0ABX2ZX81</accession>
<dbReference type="Pfam" id="PF08780">
    <property type="entry name" value="NTase_sub_bind"/>
    <property type="match status" value="1"/>
</dbReference>
<dbReference type="Gene3D" id="1.20.120.330">
    <property type="entry name" value="Nucleotidyltransferases domain 2"/>
    <property type="match status" value="1"/>
</dbReference>